<dbReference type="Proteomes" id="UP000636960">
    <property type="component" value="Unassembled WGS sequence"/>
</dbReference>
<proteinExistence type="predicted"/>
<evidence type="ECO:0000313" key="1">
    <source>
        <dbReference type="EMBL" id="GIE99476.1"/>
    </source>
</evidence>
<accession>A0A919KA66</accession>
<dbReference type="InterPro" id="IPR008628">
    <property type="entry name" value="GPP34-like"/>
</dbReference>
<dbReference type="GO" id="GO:0070273">
    <property type="term" value="F:phosphatidylinositol-4-phosphate binding"/>
    <property type="evidence" value="ECO:0007669"/>
    <property type="project" value="InterPro"/>
</dbReference>
<evidence type="ECO:0000313" key="2">
    <source>
        <dbReference type="Proteomes" id="UP000636960"/>
    </source>
</evidence>
<comment type="caution">
    <text evidence="1">The sequence shown here is derived from an EMBL/GenBank/DDBJ whole genome shotgun (WGS) entry which is preliminary data.</text>
</comment>
<reference evidence="1" key="1">
    <citation type="submission" date="2021-01" db="EMBL/GenBank/DDBJ databases">
        <title>Whole genome shotgun sequence of Actinoplanes rishiriensis NBRC 108556.</title>
        <authorList>
            <person name="Komaki H."/>
            <person name="Tamura T."/>
        </authorList>
    </citation>
    <scope>NUCLEOTIDE SEQUENCE</scope>
    <source>
        <strain evidence="1">NBRC 108556</strain>
    </source>
</reference>
<gene>
    <name evidence="1" type="ORF">Ari01nite_69410</name>
</gene>
<sequence>MRGHDLGVWLSYLAYEQRAERLVIDRLERAGLVQRQGHTRLFRSPVVRFVPCDSAVSGNPANGITTAIQRGYSLNGRELVLAGLFLATGLHHHALATLSLHERSVLADQLGQGLDPMSRELLSAADAAIGEAAMR</sequence>
<organism evidence="1 2">
    <name type="scientific">Paractinoplanes rishiriensis</name>
    <dbReference type="NCBI Taxonomy" id="1050105"/>
    <lineage>
        <taxon>Bacteria</taxon>
        <taxon>Bacillati</taxon>
        <taxon>Actinomycetota</taxon>
        <taxon>Actinomycetes</taxon>
        <taxon>Micromonosporales</taxon>
        <taxon>Micromonosporaceae</taxon>
        <taxon>Paractinoplanes</taxon>
    </lineage>
</organism>
<dbReference type="AlphaFoldDB" id="A0A919KA66"/>
<name>A0A919KA66_9ACTN</name>
<dbReference type="EMBL" id="BOMV01000073">
    <property type="protein sequence ID" value="GIE99476.1"/>
    <property type="molecule type" value="Genomic_DNA"/>
</dbReference>
<keyword evidence="2" id="KW-1185">Reference proteome</keyword>
<protein>
    <submittedName>
        <fullName evidence="1">Uncharacterized protein</fullName>
    </submittedName>
</protein>
<dbReference type="Pfam" id="PF05719">
    <property type="entry name" value="GPP34"/>
    <property type="match status" value="1"/>
</dbReference>